<keyword evidence="1" id="KW-0732">Signal</keyword>
<evidence type="ECO:0000313" key="3">
    <source>
        <dbReference type="Proteomes" id="UP000253426"/>
    </source>
</evidence>
<reference evidence="2 3" key="1">
    <citation type="submission" date="2018-06" db="EMBL/GenBank/DDBJ databases">
        <title>Genomic Encyclopedia of Type Strains, Phase IV (KMG-IV): sequencing the most valuable type-strain genomes for metagenomic binning, comparative biology and taxonomic classification.</title>
        <authorList>
            <person name="Goeker M."/>
        </authorList>
    </citation>
    <scope>NUCLEOTIDE SEQUENCE [LARGE SCALE GENOMIC DNA]</scope>
    <source>
        <strain evidence="2 3">DSM 25532</strain>
    </source>
</reference>
<dbReference type="RefSeq" id="WP_147263730.1">
    <property type="nucleotide sequence ID" value="NZ_QNRR01000019.1"/>
</dbReference>
<feature type="signal peptide" evidence="1">
    <location>
        <begin position="1"/>
        <end position="20"/>
    </location>
</feature>
<protein>
    <recommendedName>
        <fullName evidence="4">YHS domain-containing protein</fullName>
    </recommendedName>
</protein>
<keyword evidence="3" id="KW-1185">Reference proteome</keyword>
<accession>A0A366H4Y2</accession>
<evidence type="ECO:0008006" key="4">
    <source>
        <dbReference type="Google" id="ProtNLM"/>
    </source>
</evidence>
<evidence type="ECO:0000313" key="2">
    <source>
        <dbReference type="EMBL" id="RBP35907.1"/>
    </source>
</evidence>
<dbReference type="EMBL" id="QNRR01000019">
    <property type="protein sequence ID" value="RBP35907.1"/>
    <property type="molecule type" value="Genomic_DNA"/>
</dbReference>
<feature type="chain" id="PRO_5016578312" description="YHS domain-containing protein" evidence="1">
    <location>
        <begin position="21"/>
        <end position="71"/>
    </location>
</feature>
<dbReference type="Proteomes" id="UP000253426">
    <property type="component" value="Unassembled WGS sequence"/>
</dbReference>
<proteinExistence type="predicted"/>
<comment type="caution">
    <text evidence="2">The sequence shown here is derived from an EMBL/GenBank/DDBJ whole genome shotgun (WGS) entry which is preliminary data.</text>
</comment>
<name>A0A366H4Y2_9BACT</name>
<evidence type="ECO:0000256" key="1">
    <source>
        <dbReference type="SAM" id="SignalP"/>
    </source>
</evidence>
<sequence length="71" mass="7737">MKTLLSVLAASFVLSTAAFAVEPVNAQCPVCSKNVRLIFHSTFKGQRVAFATAECKDKFDKSPTKFSVKPK</sequence>
<organism evidence="2 3">
    <name type="scientific">Roseimicrobium gellanilyticum</name>
    <dbReference type="NCBI Taxonomy" id="748857"/>
    <lineage>
        <taxon>Bacteria</taxon>
        <taxon>Pseudomonadati</taxon>
        <taxon>Verrucomicrobiota</taxon>
        <taxon>Verrucomicrobiia</taxon>
        <taxon>Verrucomicrobiales</taxon>
        <taxon>Verrucomicrobiaceae</taxon>
        <taxon>Roseimicrobium</taxon>
    </lineage>
</organism>
<dbReference type="AlphaFoldDB" id="A0A366H4Y2"/>
<gene>
    <name evidence="2" type="ORF">DES53_11973</name>
</gene>